<evidence type="ECO:0000313" key="2">
    <source>
        <dbReference type="Proteomes" id="UP000004816"/>
    </source>
</evidence>
<keyword evidence="2" id="KW-1185">Reference proteome</keyword>
<protein>
    <submittedName>
        <fullName evidence="1">Uncharacterized protein</fullName>
    </submittedName>
</protein>
<organism evidence="1 2">
    <name type="scientific">Segniliparus rugosus (strain ATCC BAA-974 / DSM 45345 / CCUG 50838 / CIP 108380 / JCM 13579 / CDC 945)</name>
    <dbReference type="NCBI Taxonomy" id="679197"/>
    <lineage>
        <taxon>Bacteria</taxon>
        <taxon>Bacillati</taxon>
        <taxon>Actinomycetota</taxon>
        <taxon>Actinomycetes</taxon>
        <taxon>Mycobacteriales</taxon>
        <taxon>Segniliparaceae</taxon>
        <taxon>Segniliparus</taxon>
    </lineage>
</organism>
<reference evidence="1 2" key="1">
    <citation type="journal article" date="2011" name="Stand. Genomic Sci.">
        <title>High quality draft genome sequence of Segniliparus rugosus CDC 945(T)= (ATCC BAA-974(T)).</title>
        <authorList>
            <person name="Earl A.M."/>
            <person name="Desjardins C.A."/>
            <person name="Fitzgerald M.G."/>
            <person name="Arachchi H.M."/>
            <person name="Zeng Q."/>
            <person name="Mehta T."/>
            <person name="Griggs A."/>
            <person name="Birren B.W."/>
            <person name="Toney N.C."/>
            <person name="Carr J."/>
            <person name="Posey J."/>
            <person name="Butler W.R."/>
        </authorList>
    </citation>
    <scope>NUCLEOTIDE SEQUENCE [LARGE SCALE GENOMIC DNA]</scope>
    <source>
        <strain evidence="2">ATCC BAA-974 / DSM 45345 / CCUG 50838 / CIP 108380 / JCM 13579 / CDC 945</strain>
    </source>
</reference>
<dbReference type="Proteomes" id="UP000004816">
    <property type="component" value="Unassembled WGS sequence"/>
</dbReference>
<name>E5XPJ1_SEGRC</name>
<dbReference type="AlphaFoldDB" id="E5XPJ1"/>
<gene>
    <name evidence="1" type="ORF">HMPREF9336_01413</name>
</gene>
<accession>E5XPJ1</accession>
<comment type="caution">
    <text evidence="1">The sequence shown here is derived from an EMBL/GenBank/DDBJ whole genome shotgun (WGS) entry which is preliminary data.</text>
</comment>
<evidence type="ECO:0000313" key="1">
    <source>
        <dbReference type="EMBL" id="EFV13730.1"/>
    </source>
</evidence>
<dbReference type="EMBL" id="ACZI02000003">
    <property type="protein sequence ID" value="EFV13730.1"/>
    <property type="molecule type" value="Genomic_DNA"/>
</dbReference>
<sequence>MSAQRCEQARGVLAEVSEIGEPVAELVPKAVRNLQEAESMTEPWAQIRAELSGLGESLAGSASRADTASVLVETWSEEKGFHKAPMRTSPFLPVEKDLPGCWIDAEPPVCASARYAGDSPAAVAYGLEFNLTERWCPTGLPDHSLFLGEAWFQRSHPRPCDGSFVAENAVAVLYQELPGEDVVAERAWQVRSALAAHLEDPGVRVREIPLRGTGPCPSLGYTRTKSARFLDSRTSQWQSVRDRSFESYTRVGGLLLVVSVTSHERNQPAGAMSNKDMNCLMECLTAITVARIEGRY</sequence>
<dbReference type="STRING" id="679197.HMPREF9336_01413"/>
<dbReference type="HOGENOM" id="CLU_939725_0_0_11"/>
<proteinExistence type="predicted"/>